<dbReference type="AlphaFoldDB" id="A0A2W4WEZ8"/>
<evidence type="ECO:0000313" key="1">
    <source>
        <dbReference type="EMBL" id="PZO41747.1"/>
    </source>
</evidence>
<protein>
    <submittedName>
        <fullName evidence="1">Uncharacterized protein</fullName>
    </submittedName>
</protein>
<sequence length="73" mass="8211">MESNVSVSPQTVYENLNQLDQVDLTTSAEYREMAQEVLADSHVNCDVREAIADRLNQANQQLTTMTVSKTDSY</sequence>
<dbReference type="EMBL" id="QBML01000010">
    <property type="protein sequence ID" value="PZO41747.1"/>
    <property type="molecule type" value="Genomic_DNA"/>
</dbReference>
<gene>
    <name evidence="1" type="ORF">DCF19_09350</name>
</gene>
<evidence type="ECO:0000313" key="2">
    <source>
        <dbReference type="Proteomes" id="UP000249467"/>
    </source>
</evidence>
<dbReference type="Proteomes" id="UP000249467">
    <property type="component" value="Unassembled WGS sequence"/>
</dbReference>
<organism evidence="1 2">
    <name type="scientific">Pseudanabaena frigida</name>
    <dbReference type="NCBI Taxonomy" id="945775"/>
    <lineage>
        <taxon>Bacteria</taxon>
        <taxon>Bacillati</taxon>
        <taxon>Cyanobacteriota</taxon>
        <taxon>Cyanophyceae</taxon>
        <taxon>Pseudanabaenales</taxon>
        <taxon>Pseudanabaenaceae</taxon>
        <taxon>Pseudanabaena</taxon>
    </lineage>
</organism>
<name>A0A2W4WEZ8_9CYAN</name>
<reference evidence="1 2" key="1">
    <citation type="submission" date="2018-04" db="EMBL/GenBank/DDBJ databases">
        <authorList>
            <person name="Go L.Y."/>
            <person name="Mitchell J.A."/>
        </authorList>
    </citation>
    <scope>NUCLEOTIDE SEQUENCE [LARGE SCALE GENOMIC DNA]</scope>
    <source>
        <strain evidence="1">ULC066bin1</strain>
    </source>
</reference>
<accession>A0A2W4WEZ8</accession>
<comment type="caution">
    <text evidence="1">The sequence shown here is derived from an EMBL/GenBank/DDBJ whole genome shotgun (WGS) entry which is preliminary data.</text>
</comment>
<proteinExistence type="predicted"/>
<reference evidence="1 2" key="2">
    <citation type="submission" date="2018-06" db="EMBL/GenBank/DDBJ databases">
        <title>Metagenomic assembly of (sub)arctic Cyanobacteria and their associated microbiome from non-axenic cultures.</title>
        <authorList>
            <person name="Baurain D."/>
        </authorList>
    </citation>
    <scope>NUCLEOTIDE SEQUENCE [LARGE SCALE GENOMIC DNA]</scope>
    <source>
        <strain evidence="1">ULC066bin1</strain>
    </source>
</reference>